<evidence type="ECO:0000256" key="3">
    <source>
        <dbReference type="ARBA" id="ARBA00004196"/>
    </source>
</evidence>
<dbReference type="eggNOG" id="COG1140">
    <property type="taxonomic scope" value="Bacteria"/>
</dbReference>
<evidence type="ECO:0000256" key="5">
    <source>
        <dbReference type="ARBA" id="ARBA00022485"/>
    </source>
</evidence>
<comment type="cofactor">
    <cofactor evidence="2">
        <name>[4Fe-4S] cluster</name>
        <dbReference type="ChEBI" id="CHEBI:49883"/>
    </cofactor>
</comment>
<evidence type="ECO:0000313" key="12">
    <source>
        <dbReference type="EMBL" id="ACX52982.1"/>
    </source>
</evidence>
<evidence type="ECO:0000256" key="10">
    <source>
        <dbReference type="ARBA" id="ARBA00023014"/>
    </source>
</evidence>
<comment type="subcellular location">
    <subcellularLocation>
        <location evidence="3">Cell envelope</location>
    </subcellularLocation>
</comment>
<reference evidence="12 13" key="1">
    <citation type="submission" date="2009-10" db="EMBL/GenBank/DDBJ databases">
        <title>Complete sequence of chromosome of Ammonifex degensii KC4.</title>
        <authorList>
            <consortium name="US DOE Joint Genome Institute"/>
            <person name="Kerfeld C."/>
            <person name="Goodner B."/>
            <person name="Huber H."/>
            <person name="Stetter K."/>
            <person name="Lucas S."/>
            <person name="Copeland A."/>
            <person name="Lapidus A."/>
            <person name="Glavina del Rio T."/>
            <person name="Dalin E."/>
            <person name="Tice H."/>
            <person name="Bruce D."/>
            <person name="Goodwin L."/>
            <person name="Pitluck S."/>
            <person name="Saunders E."/>
            <person name="Brettin T."/>
            <person name="Detter J.C."/>
            <person name="Han C."/>
            <person name="Larimer F."/>
            <person name="Land M."/>
            <person name="Hauser L."/>
            <person name="Kyrpides N."/>
            <person name="Ovchinnikova G."/>
            <person name="Richardson P."/>
        </authorList>
    </citation>
    <scope>NUCLEOTIDE SEQUENCE [LARGE SCALE GENOMIC DNA]</scope>
    <source>
        <strain evidence="13">DSM 10501 / KC4</strain>
    </source>
</reference>
<keyword evidence="9" id="KW-0408">Iron</keyword>
<dbReference type="GO" id="GO:0009061">
    <property type="term" value="P:anaerobic respiration"/>
    <property type="evidence" value="ECO:0007669"/>
    <property type="project" value="TreeGrafter"/>
</dbReference>
<dbReference type="SUPFAM" id="SSF54862">
    <property type="entry name" value="4Fe-4S ferredoxins"/>
    <property type="match status" value="1"/>
</dbReference>
<proteinExistence type="predicted"/>
<feature type="domain" description="4Fe-4S ferredoxin-type" evidence="11">
    <location>
        <begin position="8"/>
        <end position="37"/>
    </location>
</feature>
<dbReference type="Gene3D" id="3.30.70.20">
    <property type="match status" value="2"/>
</dbReference>
<evidence type="ECO:0000256" key="6">
    <source>
        <dbReference type="ARBA" id="ARBA00022723"/>
    </source>
</evidence>
<dbReference type="PANTHER" id="PTHR43518">
    <property type="entry name" value="NITRATE REDUCTASE BETA SUBUNIT"/>
    <property type="match status" value="1"/>
</dbReference>
<dbReference type="PANTHER" id="PTHR43518:SF1">
    <property type="entry name" value="RESPIRATORY NITRATE REDUCTASE 1 BETA CHAIN"/>
    <property type="match status" value="1"/>
</dbReference>
<protein>
    <submittedName>
        <fullName evidence="12">4Fe-4S ferredoxin</fullName>
    </submittedName>
</protein>
<dbReference type="KEGG" id="adg:Adeg_1902"/>
<keyword evidence="7" id="KW-0677">Repeat</keyword>
<dbReference type="PROSITE" id="PS51379">
    <property type="entry name" value="4FE4S_FER_2"/>
    <property type="match status" value="3"/>
</dbReference>
<gene>
    <name evidence="12" type="ordered locus">Adeg_1902</name>
</gene>
<keyword evidence="13" id="KW-1185">Reference proteome</keyword>
<keyword evidence="10" id="KW-0411">Iron-sulfur</keyword>
<comment type="cofactor">
    <cofactor evidence="1">
        <name>[3Fe-4S] cluster</name>
        <dbReference type="ChEBI" id="CHEBI:21137"/>
    </cofactor>
</comment>
<keyword evidence="8" id="KW-0249">Electron transport</keyword>
<keyword evidence="4" id="KW-0813">Transport</keyword>
<keyword evidence="6" id="KW-0479">Metal-binding</keyword>
<evidence type="ECO:0000256" key="4">
    <source>
        <dbReference type="ARBA" id="ARBA00022448"/>
    </source>
</evidence>
<dbReference type="Proteomes" id="UP000002620">
    <property type="component" value="Chromosome"/>
</dbReference>
<dbReference type="AlphaFoldDB" id="C9R9K3"/>
<dbReference type="GO" id="GO:0030313">
    <property type="term" value="C:cell envelope"/>
    <property type="evidence" value="ECO:0007669"/>
    <property type="project" value="UniProtKB-SubCell"/>
</dbReference>
<dbReference type="EMBL" id="CP001785">
    <property type="protein sequence ID" value="ACX52982.1"/>
    <property type="molecule type" value="Genomic_DNA"/>
</dbReference>
<dbReference type="GO" id="GO:0046872">
    <property type="term" value="F:metal ion binding"/>
    <property type="evidence" value="ECO:0007669"/>
    <property type="project" value="UniProtKB-KW"/>
</dbReference>
<evidence type="ECO:0000256" key="2">
    <source>
        <dbReference type="ARBA" id="ARBA00001966"/>
    </source>
</evidence>
<dbReference type="InterPro" id="IPR017896">
    <property type="entry name" value="4Fe4S_Fe-S-bd"/>
</dbReference>
<name>C9R9K3_AMMDK</name>
<dbReference type="GO" id="GO:0009055">
    <property type="term" value="F:electron transfer activity"/>
    <property type="evidence" value="ECO:0007669"/>
    <property type="project" value="TreeGrafter"/>
</dbReference>
<feature type="domain" description="4Fe-4S ferredoxin-type" evidence="11">
    <location>
        <begin position="120"/>
        <end position="150"/>
    </location>
</feature>
<keyword evidence="5" id="KW-0004">4Fe-4S</keyword>
<sequence length="317" mass="35923">MSPSKKQWAKVVDLNKCLGCQECSVTCKMWWTNREGTARMWWAIVETRPGPGFPRDWEKRTARGELPHPDDYGEAPVLDCSQLQDNFGGRTPKLLPHPVPEFGPNWYEDVGAGKTPSDAWFFYMHISCMHCTDPACVRACPSGAIYKREDGIVLIDQNLCKGFKACILACPYKRIFWNEALRFSEKCILCYPRLEEGKPPMCVLACAGKAIFFGDLNNPQSKVSKLVRQYKVALPLHPEYNTQPNIFYIPPVFTPVKGGTDQKPTDELRIPRAELRRLFGPEVDRAMTVLVEARNAAARGQVSELIEILTSYPTYEL</sequence>
<evidence type="ECO:0000256" key="7">
    <source>
        <dbReference type="ARBA" id="ARBA00022737"/>
    </source>
</evidence>
<feature type="domain" description="4Fe-4S ferredoxin-type" evidence="11">
    <location>
        <begin position="151"/>
        <end position="180"/>
    </location>
</feature>
<evidence type="ECO:0000256" key="1">
    <source>
        <dbReference type="ARBA" id="ARBA00001927"/>
    </source>
</evidence>
<evidence type="ECO:0000259" key="11">
    <source>
        <dbReference type="PROSITE" id="PS51379"/>
    </source>
</evidence>
<dbReference type="Pfam" id="PF13247">
    <property type="entry name" value="Fer4_11"/>
    <property type="match status" value="1"/>
</dbReference>
<dbReference type="GO" id="GO:0016020">
    <property type="term" value="C:membrane"/>
    <property type="evidence" value="ECO:0007669"/>
    <property type="project" value="TreeGrafter"/>
</dbReference>
<organism evidence="12 13">
    <name type="scientific">Ammonifex degensii (strain DSM 10501 / KC4)</name>
    <dbReference type="NCBI Taxonomy" id="429009"/>
    <lineage>
        <taxon>Bacteria</taxon>
        <taxon>Bacillati</taxon>
        <taxon>Bacillota</taxon>
        <taxon>Clostridia</taxon>
        <taxon>Thermoanaerobacterales</taxon>
        <taxon>Thermoanaerobacteraceae</taxon>
        <taxon>Ammonifex</taxon>
    </lineage>
</organism>
<evidence type="ECO:0000313" key="13">
    <source>
        <dbReference type="Proteomes" id="UP000002620"/>
    </source>
</evidence>
<dbReference type="STRING" id="429009.Adeg_1902"/>
<evidence type="ECO:0000256" key="9">
    <source>
        <dbReference type="ARBA" id="ARBA00023004"/>
    </source>
</evidence>
<evidence type="ECO:0000256" key="8">
    <source>
        <dbReference type="ARBA" id="ARBA00022982"/>
    </source>
</evidence>
<accession>C9R9K3</accession>
<dbReference type="HOGENOM" id="CLU_043374_5_2_9"/>
<dbReference type="GO" id="GO:0051539">
    <property type="term" value="F:4 iron, 4 sulfur cluster binding"/>
    <property type="evidence" value="ECO:0007669"/>
    <property type="project" value="UniProtKB-KW"/>
</dbReference>